<evidence type="ECO:0000256" key="6">
    <source>
        <dbReference type="SAM" id="Coils"/>
    </source>
</evidence>
<feature type="domain" description="Tyrosine-protein kinase G-rich" evidence="9">
    <location>
        <begin position="408"/>
        <end position="481"/>
    </location>
</feature>
<organism evidence="10 11">
    <name type="scientific">Paracoccus shanxieyensis</name>
    <dbReference type="NCBI Taxonomy" id="2675752"/>
    <lineage>
        <taxon>Bacteria</taxon>
        <taxon>Pseudomonadati</taxon>
        <taxon>Pseudomonadota</taxon>
        <taxon>Alphaproteobacteria</taxon>
        <taxon>Rhodobacterales</taxon>
        <taxon>Paracoccaceae</taxon>
        <taxon>Paracoccus</taxon>
    </lineage>
</organism>
<protein>
    <recommendedName>
        <fullName evidence="12">Polysaccharide chain length determinant N-terminal domain-containing protein</fullName>
    </recommendedName>
</protein>
<keyword evidence="5 7" id="KW-0472">Membrane</keyword>
<dbReference type="Pfam" id="PF02706">
    <property type="entry name" value="Wzz"/>
    <property type="match status" value="1"/>
</dbReference>
<evidence type="ECO:0008006" key="12">
    <source>
        <dbReference type="Google" id="ProtNLM"/>
    </source>
</evidence>
<keyword evidence="2" id="KW-1003">Cell membrane</keyword>
<dbReference type="GO" id="GO:0004713">
    <property type="term" value="F:protein tyrosine kinase activity"/>
    <property type="evidence" value="ECO:0007669"/>
    <property type="project" value="TreeGrafter"/>
</dbReference>
<reference evidence="10 11" key="1">
    <citation type="submission" date="2019-11" db="EMBL/GenBank/DDBJ databases">
        <authorList>
            <person name="Dong K."/>
        </authorList>
    </citation>
    <scope>NUCLEOTIDE SEQUENCE [LARGE SCALE GENOMIC DNA]</scope>
    <source>
        <strain evidence="10 11">DK608</strain>
    </source>
</reference>
<evidence type="ECO:0000259" key="8">
    <source>
        <dbReference type="Pfam" id="PF02706"/>
    </source>
</evidence>
<comment type="subcellular location">
    <subcellularLocation>
        <location evidence="1">Cell membrane</location>
        <topology evidence="1">Multi-pass membrane protein</topology>
    </subcellularLocation>
</comment>
<evidence type="ECO:0000313" key="10">
    <source>
        <dbReference type="EMBL" id="MTH64473.1"/>
    </source>
</evidence>
<dbReference type="GO" id="GO:0005886">
    <property type="term" value="C:plasma membrane"/>
    <property type="evidence" value="ECO:0007669"/>
    <property type="project" value="UniProtKB-SubCell"/>
</dbReference>
<dbReference type="InterPro" id="IPR003856">
    <property type="entry name" value="LPS_length_determ_N"/>
</dbReference>
<evidence type="ECO:0000313" key="11">
    <source>
        <dbReference type="Proteomes" id="UP000478740"/>
    </source>
</evidence>
<keyword evidence="4 7" id="KW-1133">Transmembrane helix</keyword>
<dbReference type="InterPro" id="IPR050445">
    <property type="entry name" value="Bact_polysacc_biosynth/exp"/>
</dbReference>
<feature type="transmembrane region" description="Helical" evidence="7">
    <location>
        <begin position="459"/>
        <end position="479"/>
    </location>
</feature>
<evidence type="ECO:0000256" key="3">
    <source>
        <dbReference type="ARBA" id="ARBA00022692"/>
    </source>
</evidence>
<keyword evidence="6" id="KW-0175">Coiled coil</keyword>
<accession>A0A6L6IW90</accession>
<evidence type="ECO:0000256" key="4">
    <source>
        <dbReference type="ARBA" id="ARBA00022989"/>
    </source>
</evidence>
<feature type="domain" description="Polysaccharide chain length determinant N-terminal" evidence="8">
    <location>
        <begin position="29"/>
        <end position="117"/>
    </location>
</feature>
<dbReference type="Pfam" id="PF13807">
    <property type="entry name" value="GNVR"/>
    <property type="match status" value="1"/>
</dbReference>
<evidence type="ECO:0000256" key="1">
    <source>
        <dbReference type="ARBA" id="ARBA00004651"/>
    </source>
</evidence>
<gene>
    <name evidence="10" type="ORF">GL284_09325</name>
</gene>
<name>A0A6L6IW90_9RHOB</name>
<sequence length="731" mass="79455">MIQNDRQWRRVAEPPRDGTVPEVDLASTLRAITSGLRRRWRLIAGTTLLMSLLALAYVLTATPQYTARAALVIDPRISNSPNGVEAPTLLLSDALLVDSEIKVLGSRDVTSRVAQSLGLYDMEPEPESVSLPRMVLNGIGALLGSGSEPPTFADAEAAEATRRETIRQKMMEGFDISRDGGTYVIDIAYTSEDPMFATRAVNSMVDEYFKAASDAALSDTRRIHGWLDQRVQVLGQEVQTADAAVAQYRQANDLFAMRDGNLPSEVELSNANDLLIRLRQELIETQTRQDKIKAIVASQSTGALLDGTLGGEVASPALRDFQTRYSGLVAEETDLVTRWGANSDMVNRNRSDQARLREAMMQEAGQIVERLDTQIITVRRQITATEQHVEELRDRSNSDAQKSIQLNVLEREADAKRGLYQSMLNELNTSAQRETFQRSPARVIGQAVPPDEKSSPKGMRTLILAIFGGLVIGSALAFLREVMDNRLLRISDVREGLGLRYLGMLPGVRSSYSVKPSGLMQPARGDGVQRVLRGLAAELQQRRPERGALVTGVVSCRRGEGRAQTAGWLSAELAGHDARVALISIVPEHARLFAGQPGHMALPALNQIGDVAQLSGRIAQLAQAGRPAVVSMAEGVTADLLSPAQFQALAGVLQGLREKVDHVVLILPAISDLSEAEIASGLVDGAIISLRWGQERAPEIAETLGASRVLRPMLLGGLFTANTARGFSRYN</sequence>
<dbReference type="PANTHER" id="PTHR32309">
    <property type="entry name" value="TYROSINE-PROTEIN KINASE"/>
    <property type="match status" value="1"/>
</dbReference>
<feature type="transmembrane region" description="Helical" evidence="7">
    <location>
        <begin position="40"/>
        <end position="59"/>
    </location>
</feature>
<dbReference type="InterPro" id="IPR027417">
    <property type="entry name" value="P-loop_NTPase"/>
</dbReference>
<dbReference type="InterPro" id="IPR032807">
    <property type="entry name" value="GNVR"/>
</dbReference>
<keyword evidence="3 7" id="KW-0812">Transmembrane</keyword>
<keyword evidence="11" id="KW-1185">Reference proteome</keyword>
<dbReference type="EMBL" id="WMII01000007">
    <property type="protein sequence ID" value="MTH64473.1"/>
    <property type="molecule type" value="Genomic_DNA"/>
</dbReference>
<dbReference type="Gene3D" id="3.40.50.300">
    <property type="entry name" value="P-loop containing nucleotide triphosphate hydrolases"/>
    <property type="match status" value="1"/>
</dbReference>
<evidence type="ECO:0000259" key="9">
    <source>
        <dbReference type="Pfam" id="PF13807"/>
    </source>
</evidence>
<feature type="coiled-coil region" evidence="6">
    <location>
        <begin position="375"/>
        <end position="426"/>
    </location>
</feature>
<evidence type="ECO:0000256" key="7">
    <source>
        <dbReference type="SAM" id="Phobius"/>
    </source>
</evidence>
<dbReference type="Proteomes" id="UP000478740">
    <property type="component" value="Unassembled WGS sequence"/>
</dbReference>
<dbReference type="AlphaFoldDB" id="A0A6L6IW90"/>
<comment type="caution">
    <text evidence="10">The sequence shown here is derived from an EMBL/GenBank/DDBJ whole genome shotgun (WGS) entry which is preliminary data.</text>
</comment>
<proteinExistence type="predicted"/>
<dbReference type="PANTHER" id="PTHR32309:SF13">
    <property type="entry name" value="FERRIC ENTEROBACTIN TRANSPORT PROTEIN FEPE"/>
    <property type="match status" value="1"/>
</dbReference>
<evidence type="ECO:0000256" key="5">
    <source>
        <dbReference type="ARBA" id="ARBA00023136"/>
    </source>
</evidence>
<evidence type="ECO:0000256" key="2">
    <source>
        <dbReference type="ARBA" id="ARBA00022475"/>
    </source>
</evidence>